<dbReference type="NCBIfam" id="NF003994">
    <property type="entry name" value="PRK05472.2-3"/>
    <property type="match status" value="1"/>
</dbReference>
<proteinExistence type="inferred from homology"/>
<sequence>KDLARMCSISDSVVRRDLSYFGTFGIKGVGYDLKRLKDSIKRILGLAEKKKVVVVGVGNIGRALIGYLSRVDGFEVVAAFDNDPQKIGKKIGKIKIEDAVNITPITANLNAEIAVVAVPSDEAQKVVNRLVKGRVKGILNFALVPLKVPDNVTVRYIELLTELEVLTYNIKKRRKS</sequence>
<dbReference type="GO" id="GO:0045892">
    <property type="term" value="P:negative regulation of DNA-templated transcription"/>
    <property type="evidence" value="ECO:0007669"/>
    <property type="project" value="InterPro"/>
</dbReference>
<dbReference type="Proteomes" id="UP000885847">
    <property type="component" value="Unassembled WGS sequence"/>
</dbReference>
<evidence type="ECO:0000256" key="1">
    <source>
        <dbReference type="ARBA" id="ARBA00022490"/>
    </source>
</evidence>
<organism evidence="7">
    <name type="scientific">candidate division WOR-3 bacterium</name>
    <dbReference type="NCBI Taxonomy" id="2052148"/>
    <lineage>
        <taxon>Bacteria</taxon>
        <taxon>Bacteria division WOR-3</taxon>
    </lineage>
</organism>
<dbReference type="EMBL" id="DQWE01000315">
    <property type="protein sequence ID" value="HDI83453.1"/>
    <property type="molecule type" value="Genomic_DNA"/>
</dbReference>
<dbReference type="NCBIfam" id="NF003995">
    <property type="entry name" value="PRK05472.2-4"/>
    <property type="match status" value="1"/>
</dbReference>
<dbReference type="GO" id="GO:0051775">
    <property type="term" value="P:response to redox state"/>
    <property type="evidence" value="ECO:0007669"/>
    <property type="project" value="InterPro"/>
</dbReference>
<dbReference type="InterPro" id="IPR022876">
    <property type="entry name" value="Tscrpt_rep_Rex"/>
</dbReference>
<keyword evidence="4" id="KW-0238">DNA-binding</keyword>
<evidence type="ECO:0000256" key="5">
    <source>
        <dbReference type="ARBA" id="ARBA00023163"/>
    </source>
</evidence>
<dbReference type="HAMAP" id="MF_01131">
    <property type="entry name" value="Rex"/>
    <property type="match status" value="1"/>
</dbReference>
<gene>
    <name evidence="7" type="ORF">ENF18_06660</name>
</gene>
<dbReference type="SUPFAM" id="SSF46785">
    <property type="entry name" value="Winged helix' DNA-binding domain"/>
    <property type="match status" value="1"/>
</dbReference>
<keyword evidence="1" id="KW-0963">Cytoplasm</keyword>
<dbReference type="PANTHER" id="PTHR35786:SF1">
    <property type="entry name" value="REDOX-SENSING TRANSCRIPTIONAL REPRESSOR REX 1"/>
    <property type="match status" value="1"/>
</dbReference>
<dbReference type="SUPFAM" id="SSF51735">
    <property type="entry name" value="NAD(P)-binding Rossmann-fold domains"/>
    <property type="match status" value="1"/>
</dbReference>
<name>A0A7C0VBN2_UNCW3</name>
<dbReference type="InterPro" id="IPR036388">
    <property type="entry name" value="WH-like_DNA-bd_sf"/>
</dbReference>
<evidence type="ECO:0000313" key="7">
    <source>
        <dbReference type="EMBL" id="HDI83453.1"/>
    </source>
</evidence>
<dbReference type="GO" id="GO:0003677">
    <property type="term" value="F:DNA binding"/>
    <property type="evidence" value="ECO:0007669"/>
    <property type="project" value="UniProtKB-KW"/>
</dbReference>
<keyword evidence="2" id="KW-0678">Repressor</keyword>
<dbReference type="SMART" id="SM00881">
    <property type="entry name" value="CoA_binding"/>
    <property type="match status" value="1"/>
</dbReference>
<feature type="domain" description="CoA-binding" evidence="6">
    <location>
        <begin position="46"/>
        <end position="145"/>
    </location>
</feature>
<feature type="non-terminal residue" evidence="7">
    <location>
        <position position="1"/>
    </location>
</feature>
<reference evidence="7" key="1">
    <citation type="journal article" date="2020" name="mSystems">
        <title>Genome- and Community-Level Interaction Insights into Carbon Utilization and Element Cycling Functions of Hydrothermarchaeota in Hydrothermal Sediment.</title>
        <authorList>
            <person name="Zhou Z."/>
            <person name="Liu Y."/>
            <person name="Xu W."/>
            <person name="Pan J."/>
            <person name="Luo Z.H."/>
            <person name="Li M."/>
        </authorList>
    </citation>
    <scope>NUCLEOTIDE SEQUENCE [LARGE SCALE GENOMIC DNA]</scope>
    <source>
        <strain evidence="7">HyVt-102</strain>
    </source>
</reference>
<evidence type="ECO:0000256" key="2">
    <source>
        <dbReference type="ARBA" id="ARBA00022491"/>
    </source>
</evidence>
<dbReference type="InterPro" id="IPR003781">
    <property type="entry name" value="CoA-bd"/>
</dbReference>
<dbReference type="Gene3D" id="1.10.10.10">
    <property type="entry name" value="Winged helix-like DNA-binding domain superfamily/Winged helix DNA-binding domain"/>
    <property type="match status" value="1"/>
</dbReference>
<keyword evidence="5" id="KW-0804">Transcription</keyword>
<dbReference type="InterPro" id="IPR036291">
    <property type="entry name" value="NAD(P)-bd_dom_sf"/>
</dbReference>
<evidence type="ECO:0000259" key="6">
    <source>
        <dbReference type="SMART" id="SM00881"/>
    </source>
</evidence>
<dbReference type="AlphaFoldDB" id="A0A7C0VBN2"/>
<comment type="caution">
    <text evidence="7">The sequence shown here is derived from an EMBL/GenBank/DDBJ whole genome shotgun (WGS) entry which is preliminary data.</text>
</comment>
<accession>A0A7C0VBN2</accession>
<dbReference type="Pfam" id="PF02629">
    <property type="entry name" value="CoA_binding"/>
    <property type="match status" value="1"/>
</dbReference>
<keyword evidence="3" id="KW-0805">Transcription regulation</keyword>
<dbReference type="NCBIfam" id="NF003996">
    <property type="entry name" value="PRK05472.2-5"/>
    <property type="match status" value="1"/>
</dbReference>
<dbReference type="Gene3D" id="3.40.50.720">
    <property type="entry name" value="NAD(P)-binding Rossmann-like Domain"/>
    <property type="match status" value="1"/>
</dbReference>
<protein>
    <submittedName>
        <fullName evidence="7">Redox-sensing transcriptional repressor Rex</fullName>
    </submittedName>
</protein>
<dbReference type="InterPro" id="IPR036390">
    <property type="entry name" value="WH_DNA-bd_sf"/>
</dbReference>
<dbReference type="PANTHER" id="PTHR35786">
    <property type="entry name" value="REDOX-SENSING TRANSCRIPTIONAL REPRESSOR REX"/>
    <property type="match status" value="1"/>
</dbReference>
<evidence type="ECO:0000256" key="4">
    <source>
        <dbReference type="ARBA" id="ARBA00023125"/>
    </source>
</evidence>
<evidence type="ECO:0000256" key="3">
    <source>
        <dbReference type="ARBA" id="ARBA00023015"/>
    </source>
</evidence>